<dbReference type="Pfam" id="PF12833">
    <property type="entry name" value="HTH_18"/>
    <property type="match status" value="1"/>
</dbReference>
<protein>
    <submittedName>
        <fullName evidence="5">AraC family transcriptional regulator</fullName>
    </submittedName>
</protein>
<dbReference type="PANTHER" id="PTHR47504:SF5">
    <property type="entry name" value="RIGHT ORIGIN-BINDING PROTEIN"/>
    <property type="match status" value="1"/>
</dbReference>
<dbReference type="Gene3D" id="1.10.10.60">
    <property type="entry name" value="Homeodomain-like"/>
    <property type="match status" value="2"/>
</dbReference>
<reference evidence="5 6" key="1">
    <citation type="submission" date="2018-05" db="EMBL/GenBank/DDBJ databases">
        <title>The Hungate 1000. A catalogue of reference genomes from the rumen microbiome.</title>
        <authorList>
            <person name="Kelly W."/>
        </authorList>
    </citation>
    <scope>NUCLEOTIDE SEQUENCE [LARGE SCALE GENOMIC DNA]</scope>
    <source>
        <strain evidence="5 6">NLAE-zl-C242</strain>
    </source>
</reference>
<feature type="domain" description="HTH araC/xylS-type" evidence="4">
    <location>
        <begin position="8"/>
        <end position="106"/>
    </location>
</feature>
<keyword evidence="6" id="KW-1185">Reference proteome</keyword>
<dbReference type="RefSeq" id="WP_109730142.1">
    <property type="nucleotide sequence ID" value="NZ_BAAACK010000006.1"/>
</dbReference>
<keyword evidence="3" id="KW-0804">Transcription</keyword>
<dbReference type="EMBL" id="QGDL01000002">
    <property type="protein sequence ID" value="PWJ31442.1"/>
    <property type="molecule type" value="Genomic_DNA"/>
</dbReference>
<sequence>MDWMQGLQNAVDFIEDHIGEEIDYAEVAAQAYSSNFHFQRVFHIICGYSLGEYIRNRRLSLAGTELSAGGSKVIDVALRYGYNNPESFSRAFTRFHGITPQQAKTGNVNLKSFSRVSVKLILEGGTAMDYRIEKREAFRVIAKKERYGGGEEEITQKTIQATWAECIENGTIDTICRYLRPENIFGDAIVGISMGEMSSKDFDYAIGAAYTEGEVEEGLTVEEIPAATWVIFPCTGAMPDAFTELWKKIYTEFFPASKYQPAGGVCIEVYPSAEVDDPDYHCEIWITVEEK</sequence>
<organism evidence="5 6">
    <name type="scientific">Faecalicatena orotica</name>
    <dbReference type="NCBI Taxonomy" id="1544"/>
    <lineage>
        <taxon>Bacteria</taxon>
        <taxon>Bacillati</taxon>
        <taxon>Bacillota</taxon>
        <taxon>Clostridia</taxon>
        <taxon>Lachnospirales</taxon>
        <taxon>Lachnospiraceae</taxon>
        <taxon>Faecalicatena</taxon>
    </lineage>
</organism>
<evidence type="ECO:0000259" key="4">
    <source>
        <dbReference type="PROSITE" id="PS01124"/>
    </source>
</evidence>
<dbReference type="InterPro" id="IPR009057">
    <property type="entry name" value="Homeodomain-like_sf"/>
</dbReference>
<dbReference type="SMART" id="SM00342">
    <property type="entry name" value="HTH_ARAC"/>
    <property type="match status" value="1"/>
</dbReference>
<dbReference type="AlphaFoldDB" id="A0A2Y9B9U1"/>
<evidence type="ECO:0000313" key="5">
    <source>
        <dbReference type="EMBL" id="PWJ31442.1"/>
    </source>
</evidence>
<dbReference type="SUPFAM" id="SSF55136">
    <property type="entry name" value="Probable bacterial effector-binding domain"/>
    <property type="match status" value="1"/>
</dbReference>
<evidence type="ECO:0000313" key="6">
    <source>
        <dbReference type="Proteomes" id="UP000245845"/>
    </source>
</evidence>
<dbReference type="InterPro" id="IPR011256">
    <property type="entry name" value="Reg_factor_effector_dom_sf"/>
</dbReference>
<accession>A0A2Y9B9U1</accession>
<dbReference type="OrthoDB" id="9801123at2"/>
<dbReference type="GO" id="GO:0003700">
    <property type="term" value="F:DNA-binding transcription factor activity"/>
    <property type="evidence" value="ECO:0007669"/>
    <property type="project" value="InterPro"/>
</dbReference>
<dbReference type="InterPro" id="IPR010499">
    <property type="entry name" value="AraC_E-bd"/>
</dbReference>
<evidence type="ECO:0000256" key="1">
    <source>
        <dbReference type="ARBA" id="ARBA00023015"/>
    </source>
</evidence>
<proteinExistence type="predicted"/>
<keyword evidence="1" id="KW-0805">Transcription regulation</keyword>
<evidence type="ECO:0000256" key="3">
    <source>
        <dbReference type="ARBA" id="ARBA00023163"/>
    </source>
</evidence>
<dbReference type="InterPro" id="IPR029442">
    <property type="entry name" value="GyrI-like"/>
</dbReference>
<comment type="caution">
    <text evidence="5">The sequence shown here is derived from an EMBL/GenBank/DDBJ whole genome shotgun (WGS) entry which is preliminary data.</text>
</comment>
<dbReference type="PRINTS" id="PR00032">
    <property type="entry name" value="HTHARAC"/>
</dbReference>
<evidence type="ECO:0000256" key="2">
    <source>
        <dbReference type="ARBA" id="ARBA00023125"/>
    </source>
</evidence>
<keyword evidence="2" id="KW-0238">DNA-binding</keyword>
<gene>
    <name evidence="5" type="ORF">A8806_102298</name>
</gene>
<dbReference type="PROSITE" id="PS01124">
    <property type="entry name" value="HTH_ARAC_FAMILY_2"/>
    <property type="match status" value="1"/>
</dbReference>
<dbReference type="InterPro" id="IPR018060">
    <property type="entry name" value="HTH_AraC"/>
</dbReference>
<dbReference type="Gene3D" id="3.20.80.10">
    <property type="entry name" value="Regulatory factor, effector binding domain"/>
    <property type="match status" value="1"/>
</dbReference>
<name>A0A2Y9B9U1_9FIRM</name>
<dbReference type="InterPro" id="IPR020449">
    <property type="entry name" value="Tscrpt_reg_AraC-type_HTH"/>
</dbReference>
<dbReference type="PANTHER" id="PTHR47504">
    <property type="entry name" value="RIGHT ORIGIN-BINDING PROTEIN"/>
    <property type="match status" value="1"/>
</dbReference>
<dbReference type="SUPFAM" id="SSF46689">
    <property type="entry name" value="Homeodomain-like"/>
    <property type="match status" value="2"/>
</dbReference>
<dbReference type="Proteomes" id="UP000245845">
    <property type="component" value="Unassembled WGS sequence"/>
</dbReference>
<dbReference type="InterPro" id="IPR050959">
    <property type="entry name" value="MarA-like"/>
</dbReference>
<dbReference type="SMART" id="SM00871">
    <property type="entry name" value="AraC_E_bind"/>
    <property type="match status" value="1"/>
</dbReference>
<dbReference type="GO" id="GO:0043565">
    <property type="term" value="F:sequence-specific DNA binding"/>
    <property type="evidence" value="ECO:0007669"/>
    <property type="project" value="InterPro"/>
</dbReference>
<dbReference type="Pfam" id="PF06445">
    <property type="entry name" value="GyrI-like"/>
    <property type="match status" value="1"/>
</dbReference>